<evidence type="ECO:0000313" key="20">
    <source>
        <dbReference type="Proteomes" id="UP000019116"/>
    </source>
</evidence>
<evidence type="ECO:0000256" key="15">
    <source>
        <dbReference type="PROSITE-ProRule" id="PRU10141"/>
    </source>
</evidence>
<evidence type="ECO:0000256" key="6">
    <source>
        <dbReference type="ARBA" id="ARBA00022692"/>
    </source>
</evidence>
<evidence type="ECO:0000256" key="1">
    <source>
        <dbReference type="ARBA" id="ARBA00004251"/>
    </source>
</evidence>
<sequence>MQSKRPAVWHIYTQLIQEGSSAKNQQQNPSKRRRREEKREPILPPLPLLASLGESIDRSAGTMFQGCGLFACVSRRGADVRKRGEAGAASSRVAAEPAVWEEEEADGAARQMAWAEVESATGAFSSRVIGHGGFSTVYLASLSSARLAAVKVHCSSERLHRAFRQELDVLLSLRHPHIVRLLGYCDERDEGVLVFEYAPNGDLHQRLHGGDDTAPLPWSRRVAIAFQVATALEYLHEGSSPAVIHGDIKASNVLLDGNMDAKLCDFGFAHSGVSTTAGRGRSSGRAIMGSPGYVDPQLLRTGVANKESDVYSFGVLLLELVTGREAVCRETGCRLTAVVCPTVSEGNVADVVDRSFTGKYSADEATVVVELAMRCVSDTPGLRPSMADVVHVLQEKTTALISAVGSRLDRRIMF</sequence>
<dbReference type="Gramene" id="TraesRN2B0101073100.2">
    <property type="protein sequence ID" value="TraesRN2B0101073100.2"/>
    <property type="gene ID" value="TraesRN2B0101073100"/>
</dbReference>
<evidence type="ECO:0000256" key="4">
    <source>
        <dbReference type="ARBA" id="ARBA00022475"/>
    </source>
</evidence>
<dbReference type="Gene3D" id="3.30.200.20">
    <property type="entry name" value="Phosphorylase Kinase, domain 1"/>
    <property type="match status" value="1"/>
</dbReference>
<comment type="similarity">
    <text evidence="3">In the C-terminal section; belongs to the protein kinase superfamily. Ser/Thr protein kinase family.</text>
</comment>
<evidence type="ECO:0000256" key="12">
    <source>
        <dbReference type="ARBA" id="ARBA00023136"/>
    </source>
</evidence>
<dbReference type="SMART" id="SM00220">
    <property type="entry name" value="S_TKc"/>
    <property type="match status" value="1"/>
</dbReference>
<keyword evidence="6" id="KW-0812">Transmembrane</keyword>
<reference evidence="19" key="1">
    <citation type="submission" date="2018-08" db="EMBL/GenBank/DDBJ databases">
        <authorList>
            <person name="Rossello M."/>
        </authorList>
    </citation>
    <scope>NUCLEOTIDE SEQUENCE [LARGE SCALE GENOMIC DNA]</scope>
    <source>
        <strain evidence="19">cv. Chinese Spring</strain>
    </source>
</reference>
<dbReference type="OrthoDB" id="339325at2759"/>
<keyword evidence="13" id="KW-0675">Receptor</keyword>
<proteinExistence type="inferred from homology"/>
<keyword evidence="7" id="KW-0732">Signal</keyword>
<keyword evidence="8 15" id="KW-0547">Nucleotide-binding</keyword>
<evidence type="ECO:0000256" key="11">
    <source>
        <dbReference type="ARBA" id="ARBA00022989"/>
    </source>
</evidence>
<evidence type="ECO:0000256" key="17">
    <source>
        <dbReference type="SAM" id="MobiDB-lite"/>
    </source>
</evidence>
<comment type="subcellular location">
    <subcellularLocation>
        <location evidence="1">Cell membrane</location>
        <topology evidence="1">Single-pass type I membrane protein</topology>
    </subcellularLocation>
</comment>
<evidence type="ECO:0000256" key="14">
    <source>
        <dbReference type="ARBA" id="ARBA00023180"/>
    </source>
</evidence>
<dbReference type="PROSITE" id="PS50011">
    <property type="entry name" value="PROTEIN_KINASE_DOM"/>
    <property type="match status" value="1"/>
</dbReference>
<feature type="compositionally biased region" description="Polar residues" evidence="17">
    <location>
        <begin position="17"/>
        <end position="28"/>
    </location>
</feature>
<dbReference type="Gene3D" id="1.10.510.10">
    <property type="entry name" value="Transferase(Phosphotransferase) domain 1"/>
    <property type="match status" value="1"/>
</dbReference>
<dbReference type="Gramene" id="TraesCS2B03G1035000.2">
    <property type="protein sequence ID" value="TraesCS2B03G1035000.2.CDS"/>
    <property type="gene ID" value="TraesCS2B03G1035000"/>
</dbReference>
<protein>
    <recommendedName>
        <fullName evidence="18">Protein kinase domain-containing protein</fullName>
    </recommendedName>
</protein>
<dbReference type="PANTHER" id="PTHR47989">
    <property type="entry name" value="OS01G0750732 PROTEIN"/>
    <property type="match status" value="1"/>
</dbReference>
<dbReference type="GO" id="GO:0004674">
    <property type="term" value="F:protein serine/threonine kinase activity"/>
    <property type="evidence" value="ECO:0007669"/>
    <property type="project" value="UniProtKB-KW"/>
</dbReference>
<dbReference type="Proteomes" id="UP000019116">
    <property type="component" value="Chromosome 2B"/>
</dbReference>
<comment type="similarity">
    <text evidence="2">In the N-terminal section; belongs to the leguminous lectin family.</text>
</comment>
<gene>
    <name evidence="19" type="primary">LOC123046172</name>
</gene>
<keyword evidence="16" id="KW-0723">Serine/threonine-protein kinase</keyword>
<dbReference type="PANTHER" id="PTHR47989:SF26">
    <property type="entry name" value="PROTEIN KINASE DOMAIN-CONTAINING PROTEIN"/>
    <property type="match status" value="1"/>
</dbReference>
<comment type="similarity">
    <text evidence="16">Belongs to the protein kinase superfamily.</text>
</comment>
<keyword evidence="20" id="KW-1185">Reference proteome</keyword>
<dbReference type="InterPro" id="IPR008271">
    <property type="entry name" value="Ser/Thr_kinase_AS"/>
</dbReference>
<dbReference type="SUPFAM" id="SSF56112">
    <property type="entry name" value="Protein kinase-like (PK-like)"/>
    <property type="match status" value="1"/>
</dbReference>
<evidence type="ECO:0000259" key="18">
    <source>
        <dbReference type="PROSITE" id="PS50011"/>
    </source>
</evidence>
<feature type="binding site" evidence="15">
    <location>
        <position position="151"/>
    </location>
    <ligand>
        <name>ATP</name>
        <dbReference type="ChEBI" id="CHEBI:30616"/>
    </ligand>
</feature>
<dbReference type="FunFam" id="3.30.200.20:FF:000419">
    <property type="entry name" value="Putative receptor-like protein kinase"/>
    <property type="match status" value="1"/>
</dbReference>
<evidence type="ECO:0000256" key="2">
    <source>
        <dbReference type="ARBA" id="ARBA00008536"/>
    </source>
</evidence>
<dbReference type="GO" id="GO:0004672">
    <property type="term" value="F:protein kinase activity"/>
    <property type="evidence" value="ECO:0000318"/>
    <property type="project" value="GO_Central"/>
</dbReference>
<keyword evidence="9" id="KW-0418">Kinase</keyword>
<name>A0A3B6CA94_WHEAT</name>
<keyword evidence="4" id="KW-1003">Cell membrane</keyword>
<dbReference type="GO" id="GO:0005886">
    <property type="term" value="C:plasma membrane"/>
    <property type="evidence" value="ECO:0007669"/>
    <property type="project" value="UniProtKB-SubCell"/>
</dbReference>
<accession>A0A3B6CA94</accession>
<dbReference type="PaxDb" id="4565-Traes_2BL_41F1A5E5F.2"/>
<keyword evidence="14" id="KW-0325">Glycoprotein</keyword>
<reference evidence="19" key="2">
    <citation type="submission" date="2018-10" db="UniProtKB">
        <authorList>
            <consortium name="EnsemblPlants"/>
        </authorList>
    </citation>
    <scope>IDENTIFICATION</scope>
</reference>
<feature type="domain" description="Protein kinase" evidence="18">
    <location>
        <begin position="123"/>
        <end position="401"/>
    </location>
</feature>
<dbReference type="GO" id="GO:0005524">
    <property type="term" value="F:ATP binding"/>
    <property type="evidence" value="ECO:0007669"/>
    <property type="project" value="UniProtKB-UniRule"/>
</dbReference>
<dbReference type="EnsemblPlants" id="TraesCS2B02G407100.2">
    <property type="protein sequence ID" value="TraesCS2B02G407100.2"/>
    <property type="gene ID" value="TraesCS2B02G407100"/>
</dbReference>
<keyword evidence="12" id="KW-0472">Membrane</keyword>
<evidence type="ECO:0000256" key="16">
    <source>
        <dbReference type="RuleBase" id="RU000304"/>
    </source>
</evidence>
<dbReference type="SMR" id="A0A3B6CA94"/>
<dbReference type="GO" id="GO:0002229">
    <property type="term" value="P:defense response to oomycetes"/>
    <property type="evidence" value="ECO:0007669"/>
    <property type="project" value="UniProtKB-ARBA"/>
</dbReference>
<feature type="region of interest" description="Disordered" evidence="17">
    <location>
        <begin position="17"/>
        <end position="44"/>
    </location>
</feature>
<evidence type="ECO:0000256" key="5">
    <source>
        <dbReference type="ARBA" id="ARBA00022679"/>
    </source>
</evidence>
<keyword evidence="5" id="KW-0808">Transferase</keyword>
<dbReference type="InterPro" id="IPR000719">
    <property type="entry name" value="Prot_kinase_dom"/>
</dbReference>
<dbReference type="InterPro" id="IPR011009">
    <property type="entry name" value="Kinase-like_dom_sf"/>
</dbReference>
<evidence type="ECO:0000256" key="8">
    <source>
        <dbReference type="ARBA" id="ARBA00022741"/>
    </source>
</evidence>
<dbReference type="FunFam" id="1.10.510.10:FF:000240">
    <property type="entry name" value="Lectin-domain containing receptor kinase A4.3"/>
    <property type="match status" value="1"/>
</dbReference>
<keyword evidence="11" id="KW-1133">Transmembrane helix</keyword>
<evidence type="ECO:0000313" key="19">
    <source>
        <dbReference type="EnsemblPlants" id="TraesCS2B02G407100.2"/>
    </source>
</evidence>
<dbReference type="PROSITE" id="PS00108">
    <property type="entry name" value="PROTEIN_KINASE_ST"/>
    <property type="match status" value="1"/>
</dbReference>
<evidence type="ECO:0000256" key="10">
    <source>
        <dbReference type="ARBA" id="ARBA00022840"/>
    </source>
</evidence>
<dbReference type="PROSITE" id="PS00107">
    <property type="entry name" value="PROTEIN_KINASE_ATP"/>
    <property type="match status" value="1"/>
</dbReference>
<dbReference type="Gramene" id="TraesCS2B02G407100.2">
    <property type="protein sequence ID" value="TraesCS2B02G407100.2"/>
    <property type="gene ID" value="TraesCS2B02G407100"/>
</dbReference>
<evidence type="ECO:0000256" key="9">
    <source>
        <dbReference type="ARBA" id="ARBA00022777"/>
    </source>
</evidence>
<keyword evidence="10 15" id="KW-0067">ATP-binding</keyword>
<evidence type="ECO:0000256" key="3">
    <source>
        <dbReference type="ARBA" id="ARBA00010217"/>
    </source>
</evidence>
<evidence type="ECO:0000256" key="13">
    <source>
        <dbReference type="ARBA" id="ARBA00023170"/>
    </source>
</evidence>
<dbReference type="STRING" id="4565.A0A3B6CA94"/>
<dbReference type="Pfam" id="PF00069">
    <property type="entry name" value="Pkinase"/>
    <property type="match status" value="1"/>
</dbReference>
<evidence type="ECO:0000256" key="7">
    <source>
        <dbReference type="ARBA" id="ARBA00022729"/>
    </source>
</evidence>
<dbReference type="AlphaFoldDB" id="A0A3B6CA94"/>
<dbReference type="InterPro" id="IPR017441">
    <property type="entry name" value="Protein_kinase_ATP_BS"/>
</dbReference>
<organism evidence="19">
    <name type="scientific">Triticum aestivum</name>
    <name type="common">Wheat</name>
    <dbReference type="NCBI Taxonomy" id="4565"/>
    <lineage>
        <taxon>Eukaryota</taxon>
        <taxon>Viridiplantae</taxon>
        <taxon>Streptophyta</taxon>
        <taxon>Embryophyta</taxon>
        <taxon>Tracheophyta</taxon>
        <taxon>Spermatophyta</taxon>
        <taxon>Magnoliopsida</taxon>
        <taxon>Liliopsida</taxon>
        <taxon>Poales</taxon>
        <taxon>Poaceae</taxon>
        <taxon>BOP clade</taxon>
        <taxon>Pooideae</taxon>
        <taxon>Triticodae</taxon>
        <taxon>Triticeae</taxon>
        <taxon>Triticinae</taxon>
        <taxon>Triticum</taxon>
    </lineage>
</organism>